<gene>
    <name evidence="2" type="ORF">HPLM_LOCUS2358</name>
</gene>
<accession>A0A0N4VYJ0</accession>
<sequence>MIVTLLRKFRVADNPRKFALYECAQENDEQTCTLLSELFHPFKASHLDGSLAYGKRNELLSSFLFFGAHLCNEKSSLV</sequence>
<protein>
    <submittedName>
        <fullName evidence="4">Ras-associating domain-containing protein</fullName>
    </submittedName>
</protein>
<feature type="domain" description="Ras-associating" evidence="1">
    <location>
        <begin position="1"/>
        <end position="78"/>
    </location>
</feature>
<keyword evidence="3" id="KW-1185">Reference proteome</keyword>
<evidence type="ECO:0000313" key="3">
    <source>
        <dbReference type="Proteomes" id="UP000268014"/>
    </source>
</evidence>
<dbReference type="STRING" id="6290.A0A0N4VYJ0"/>
<evidence type="ECO:0000259" key="1">
    <source>
        <dbReference type="PROSITE" id="PS50200"/>
    </source>
</evidence>
<dbReference type="GO" id="GO:0007165">
    <property type="term" value="P:signal transduction"/>
    <property type="evidence" value="ECO:0007669"/>
    <property type="project" value="InterPro"/>
</dbReference>
<organism evidence="4">
    <name type="scientific">Haemonchus placei</name>
    <name type="common">Barber's pole worm</name>
    <dbReference type="NCBI Taxonomy" id="6290"/>
    <lineage>
        <taxon>Eukaryota</taxon>
        <taxon>Metazoa</taxon>
        <taxon>Ecdysozoa</taxon>
        <taxon>Nematoda</taxon>
        <taxon>Chromadorea</taxon>
        <taxon>Rhabditida</taxon>
        <taxon>Rhabditina</taxon>
        <taxon>Rhabditomorpha</taxon>
        <taxon>Strongyloidea</taxon>
        <taxon>Trichostrongylidae</taxon>
        <taxon>Haemonchus</taxon>
    </lineage>
</organism>
<evidence type="ECO:0000313" key="2">
    <source>
        <dbReference type="EMBL" id="VDO14321.1"/>
    </source>
</evidence>
<name>A0A0N4VYJ0_HAEPC</name>
<dbReference type="Proteomes" id="UP000268014">
    <property type="component" value="Unassembled WGS sequence"/>
</dbReference>
<reference evidence="2 3" key="2">
    <citation type="submission" date="2018-11" db="EMBL/GenBank/DDBJ databases">
        <authorList>
            <consortium name="Pathogen Informatics"/>
        </authorList>
    </citation>
    <scope>NUCLEOTIDE SEQUENCE [LARGE SCALE GENOMIC DNA]</scope>
    <source>
        <strain evidence="2 3">MHpl1</strain>
    </source>
</reference>
<dbReference type="Gene3D" id="3.10.20.90">
    <property type="entry name" value="Phosphatidylinositol 3-kinase Catalytic Subunit, Chain A, domain 1"/>
    <property type="match status" value="1"/>
</dbReference>
<dbReference type="AlphaFoldDB" id="A0A0N4VYJ0"/>
<dbReference type="OrthoDB" id="74314at2759"/>
<dbReference type="EMBL" id="UZAF01004671">
    <property type="protein sequence ID" value="VDO14321.1"/>
    <property type="molecule type" value="Genomic_DNA"/>
</dbReference>
<evidence type="ECO:0000313" key="4">
    <source>
        <dbReference type="WBParaSite" id="HPLM_0000236101-mRNA-1"/>
    </source>
</evidence>
<dbReference type="PROSITE" id="PS50200">
    <property type="entry name" value="RA"/>
    <property type="match status" value="1"/>
</dbReference>
<reference evidence="4" key="1">
    <citation type="submission" date="2017-02" db="UniProtKB">
        <authorList>
            <consortium name="WormBaseParasite"/>
        </authorList>
    </citation>
    <scope>IDENTIFICATION</scope>
</reference>
<proteinExistence type="predicted"/>
<dbReference type="InterPro" id="IPR000159">
    <property type="entry name" value="RA_dom"/>
</dbReference>
<dbReference type="WBParaSite" id="HPLM_0000236101-mRNA-1">
    <property type="protein sequence ID" value="HPLM_0000236101-mRNA-1"/>
    <property type="gene ID" value="HPLM_0000236101"/>
</dbReference>